<reference evidence="2" key="1">
    <citation type="submission" date="2016-10" db="EMBL/GenBank/DDBJ databases">
        <title>Sequence of Gallionella enrichment culture.</title>
        <authorList>
            <person name="Poehlein A."/>
            <person name="Muehling M."/>
            <person name="Daniel R."/>
        </authorList>
    </citation>
    <scope>NUCLEOTIDE SEQUENCE</scope>
</reference>
<dbReference type="EMBL" id="MLJW01005793">
    <property type="protein sequence ID" value="OIQ67649.1"/>
    <property type="molecule type" value="Genomic_DNA"/>
</dbReference>
<feature type="compositionally biased region" description="Basic residues" evidence="1">
    <location>
        <begin position="134"/>
        <end position="150"/>
    </location>
</feature>
<feature type="region of interest" description="Disordered" evidence="1">
    <location>
        <begin position="133"/>
        <end position="213"/>
    </location>
</feature>
<sequence>MQQDDSQHAPGQLAHRVALAPGLGAPDQPCAAGAHQQRDRQAKLNGQVQGQVMCVVQNVAKPDPGVQRDEVCVDQLAPAPAQPGLLPDQVQHIAPQGQPAAADRSAVAHACYRAAGARIEPVGQRQRVAGQCKGHQRGQCHQHHRAHRTGPGRSVTAAPALPPQCQQHDQHQLQQTGARRRGRIGRADQYPQQARQHPDRRPRFGAGGQPQQRCQADIEQGGKLVALAQIAKSLAGTGVVKPHAKSCRGTKIL</sequence>
<comment type="caution">
    <text evidence="2">The sequence shown here is derived from an EMBL/GenBank/DDBJ whole genome shotgun (WGS) entry which is preliminary data.</text>
</comment>
<feature type="region of interest" description="Disordered" evidence="1">
    <location>
        <begin position="1"/>
        <end position="44"/>
    </location>
</feature>
<organism evidence="2">
    <name type="scientific">mine drainage metagenome</name>
    <dbReference type="NCBI Taxonomy" id="410659"/>
    <lineage>
        <taxon>unclassified sequences</taxon>
        <taxon>metagenomes</taxon>
        <taxon>ecological metagenomes</taxon>
    </lineage>
</organism>
<proteinExistence type="predicted"/>
<dbReference type="AlphaFoldDB" id="A0A1J5P7T9"/>
<evidence type="ECO:0000256" key="1">
    <source>
        <dbReference type="SAM" id="MobiDB-lite"/>
    </source>
</evidence>
<gene>
    <name evidence="2" type="ORF">GALL_507710</name>
</gene>
<accession>A0A1J5P7T9</accession>
<evidence type="ECO:0000313" key="2">
    <source>
        <dbReference type="EMBL" id="OIQ67649.1"/>
    </source>
</evidence>
<name>A0A1J5P7T9_9ZZZZ</name>
<protein>
    <submittedName>
        <fullName evidence="2">Uncharacterized protein</fullName>
    </submittedName>
</protein>
<feature type="compositionally biased region" description="Low complexity" evidence="1">
    <location>
        <begin position="163"/>
        <end position="177"/>
    </location>
</feature>